<reference evidence="2 3" key="2">
    <citation type="journal article" date="2010" name="J. Bacteriol.">
        <title>Complete genome sequence of Methanothermobacter marburgensis, a methanoarchaeon model organism.</title>
        <authorList>
            <person name="Liesegang H."/>
            <person name="Kaster A.K."/>
            <person name="Wiezer A."/>
            <person name="Goenrich M."/>
            <person name="Wollherr A."/>
            <person name="Seedorf H."/>
            <person name="Gottschalk G."/>
            <person name="Thauer R.K."/>
        </authorList>
    </citation>
    <scope>NUCLEOTIDE SEQUENCE [LARGE SCALE GENOMIC DNA]</scope>
    <source>
        <strain evidence="3">ATCC BAA-927 / DSM 2133 / JCM 14651 / NBRC 100331 / OCM 82 / Marburg</strain>
    </source>
</reference>
<dbReference type="GeneID" id="43707165"/>
<dbReference type="InterPro" id="IPR038765">
    <property type="entry name" value="Papain-like_cys_pep_sf"/>
</dbReference>
<dbReference type="SUPFAM" id="SSF54001">
    <property type="entry name" value="Cysteine proteinases"/>
    <property type="match status" value="1"/>
</dbReference>
<dbReference type="OrthoDB" id="18481at2157"/>
<dbReference type="RefSeq" id="WP_013296052.1">
    <property type="nucleotide sequence ID" value="NC_014408.1"/>
</dbReference>
<dbReference type="PATRIC" id="fig|79929.8.peg.1205"/>
<dbReference type="SMART" id="SM00460">
    <property type="entry name" value="TGc"/>
    <property type="match status" value="1"/>
</dbReference>
<gene>
    <name evidence="2" type="ordered locus">MTBMA_c12420</name>
</gene>
<dbReference type="EMBL" id="CP001710">
    <property type="protein sequence ID" value="ADL58830.1"/>
    <property type="molecule type" value="Genomic_DNA"/>
</dbReference>
<dbReference type="Pfam" id="PF01841">
    <property type="entry name" value="Transglut_core"/>
    <property type="match status" value="1"/>
</dbReference>
<proteinExistence type="predicted"/>
<dbReference type="Gene3D" id="3.10.620.30">
    <property type="match status" value="1"/>
</dbReference>
<protein>
    <submittedName>
        <fullName evidence="2">Transglutaminase related protein</fullName>
    </submittedName>
</protein>
<dbReference type="Proteomes" id="UP000000345">
    <property type="component" value="Chromosome"/>
</dbReference>
<dbReference type="PANTHER" id="PTHR33490:SF3">
    <property type="entry name" value="CONSERVED INTEGRAL MEMBRANE PROTEIN"/>
    <property type="match status" value="1"/>
</dbReference>
<evidence type="ECO:0000313" key="3">
    <source>
        <dbReference type="Proteomes" id="UP000000345"/>
    </source>
</evidence>
<dbReference type="PANTHER" id="PTHR33490">
    <property type="entry name" value="BLR5614 PROTEIN-RELATED"/>
    <property type="match status" value="1"/>
</dbReference>
<accession>D9PX82</accession>
<name>D9PX82_METTM</name>
<dbReference type="AlphaFoldDB" id="D9PX82"/>
<dbReference type="STRING" id="79929.MTBMA_c12420"/>
<dbReference type="GeneID" id="9704950"/>
<dbReference type="HOGENOM" id="CLU_917073_0_0_2"/>
<keyword evidence="3" id="KW-1185">Reference proteome</keyword>
<evidence type="ECO:0000259" key="1">
    <source>
        <dbReference type="SMART" id="SM00460"/>
    </source>
</evidence>
<organism evidence="2 3">
    <name type="scientific">Methanothermobacter marburgensis (strain ATCC BAA-927 / DSM 2133 / JCM 14651 / NBRC 100331 / OCM 82 / Marburg)</name>
    <name type="common">Methanobacterium thermoautotrophicum</name>
    <dbReference type="NCBI Taxonomy" id="79929"/>
    <lineage>
        <taxon>Archaea</taxon>
        <taxon>Methanobacteriati</taxon>
        <taxon>Methanobacteriota</taxon>
        <taxon>Methanomada group</taxon>
        <taxon>Methanobacteria</taxon>
        <taxon>Methanobacteriales</taxon>
        <taxon>Methanobacteriaceae</taxon>
        <taxon>Methanothermobacter</taxon>
    </lineage>
</organism>
<dbReference type="InterPro" id="IPR002931">
    <property type="entry name" value="Transglutaminase-like"/>
</dbReference>
<dbReference type="KEGG" id="mmg:MTBMA_c12420"/>
<feature type="domain" description="Transglutaminase-like" evidence="1">
    <location>
        <begin position="215"/>
        <end position="276"/>
    </location>
</feature>
<evidence type="ECO:0000313" key="2">
    <source>
        <dbReference type="EMBL" id="ADL58830.1"/>
    </source>
</evidence>
<dbReference type="PaxDb" id="79929-MTBMA_c12420"/>
<reference key="1">
    <citation type="submission" date="2009-08" db="EMBL/GenBank/DDBJ databases">
        <title>The genome sequence of Methanothermobacter marburgensis.</title>
        <authorList>
            <person name="Kaster A."/>
            <person name="Seedorf H."/>
            <person name="Goenrich M."/>
            <person name="Wiezer A."/>
            <person name="Liesegang H."/>
            <person name="Thauer R."/>
            <person name="Gottschalk G."/>
        </authorList>
    </citation>
    <scope>NUCLEOTIDE SEQUENCE</scope>
    <source>
        <strain>Marburg</strain>
    </source>
</reference>
<sequence>MEWHRILECPRGRSYPHNGGGKIKRHSIFAVLLLLGVAVLPAGYVSATDSNITSNATVNSTAASTSAYTKVSSSTTVNYTYHEYVPYTVRVKVSYMKPYKVKIKTPIKRYYYRKGKYRVRYVYSYTYVTKYRKTYRWVTETRYRKVTRIGYAEMGDYLRETENCQVSDPEISSLSSNLTAGCTSTYEKAVRIFNWVRDNIDYSFYYNTKNGAVETLHKRSANCCDHTHLLVALARAANIPARYMHGKCVFRSGNTYGHVWGQLYINGKWYDADATSFSNTLGTIKNWDTSSAFINGVYAELPF</sequence>